<dbReference type="GO" id="GO:0015937">
    <property type="term" value="P:coenzyme A biosynthetic process"/>
    <property type="evidence" value="ECO:0007669"/>
    <property type="project" value="TreeGrafter"/>
</dbReference>
<comment type="cofactor">
    <cofactor evidence="1">
        <name>pyridoxal 5'-phosphate</name>
        <dbReference type="ChEBI" id="CHEBI:597326"/>
    </cofactor>
</comment>
<comment type="caution">
    <text evidence="6">The sequence shown here is derived from an EMBL/GenBank/DDBJ whole genome shotgun (WGS) entry which is preliminary data.</text>
</comment>
<dbReference type="PANTHER" id="PTHR42735:SF6">
    <property type="entry name" value="SPHINGOSINE-1-PHOSPHATE LYASE 1"/>
    <property type="match status" value="1"/>
</dbReference>
<evidence type="ECO:0000256" key="1">
    <source>
        <dbReference type="ARBA" id="ARBA00001933"/>
    </source>
</evidence>
<dbReference type="HAMAP" id="MF_01610">
    <property type="entry name" value="MfnA_decarbox"/>
    <property type="match status" value="1"/>
</dbReference>
<evidence type="ECO:0000256" key="2">
    <source>
        <dbReference type="ARBA" id="ARBA00022793"/>
    </source>
</evidence>
<dbReference type="Pfam" id="PF00282">
    <property type="entry name" value="Pyridoxal_deC"/>
    <property type="match status" value="1"/>
</dbReference>
<evidence type="ECO:0000256" key="5">
    <source>
        <dbReference type="ARBA" id="ARBA00038302"/>
    </source>
</evidence>
<dbReference type="EMBL" id="LNQE01001485">
    <property type="protein sequence ID" value="KUG16663.1"/>
    <property type="molecule type" value="Genomic_DNA"/>
</dbReference>
<dbReference type="GO" id="GO:0004837">
    <property type="term" value="F:tyrosine decarboxylase activity"/>
    <property type="evidence" value="ECO:0007669"/>
    <property type="project" value="UniProtKB-EC"/>
</dbReference>
<dbReference type="Gene3D" id="3.40.640.10">
    <property type="entry name" value="Type I PLP-dependent aspartate aminotransferase-like (Major domain)"/>
    <property type="match status" value="1"/>
</dbReference>
<comment type="similarity">
    <text evidence="5">Belongs to the group II decarboxylase family. Sphingosine-1-phosphate lyase subfamily.</text>
</comment>
<accession>A0A0W8F715</accession>
<dbReference type="InterPro" id="IPR021115">
    <property type="entry name" value="Pyridoxal-P_BS"/>
</dbReference>
<reference evidence="6" key="1">
    <citation type="journal article" date="2015" name="Proc. Natl. Acad. Sci. U.S.A.">
        <title>Networks of energetic and metabolic interactions define dynamics in microbial communities.</title>
        <authorList>
            <person name="Embree M."/>
            <person name="Liu J.K."/>
            <person name="Al-Bassam M.M."/>
            <person name="Zengler K."/>
        </authorList>
    </citation>
    <scope>NUCLEOTIDE SEQUENCE</scope>
</reference>
<dbReference type="GO" id="GO:0019752">
    <property type="term" value="P:carboxylic acid metabolic process"/>
    <property type="evidence" value="ECO:0007669"/>
    <property type="project" value="InterPro"/>
</dbReference>
<evidence type="ECO:0000256" key="3">
    <source>
        <dbReference type="ARBA" id="ARBA00022898"/>
    </source>
</evidence>
<evidence type="ECO:0000313" key="6">
    <source>
        <dbReference type="EMBL" id="KUG16663.1"/>
    </source>
</evidence>
<dbReference type="InterPro" id="IPR050477">
    <property type="entry name" value="GrpII_AminoAcid_Decarb"/>
</dbReference>
<keyword evidence="3" id="KW-0663">Pyridoxal phosphate</keyword>
<dbReference type="Gene3D" id="3.90.1150.10">
    <property type="entry name" value="Aspartate Aminotransferase, domain 1"/>
    <property type="match status" value="1"/>
</dbReference>
<dbReference type="InterPro" id="IPR015424">
    <property type="entry name" value="PyrdxlP-dep_Trfase"/>
</dbReference>
<dbReference type="InterPro" id="IPR015421">
    <property type="entry name" value="PyrdxlP-dep_Trfase_major"/>
</dbReference>
<dbReference type="PANTHER" id="PTHR42735">
    <property type="match status" value="1"/>
</dbReference>
<evidence type="ECO:0000256" key="4">
    <source>
        <dbReference type="ARBA" id="ARBA00023239"/>
    </source>
</evidence>
<protein>
    <submittedName>
        <fullName evidence="6">L-tyrosine decarboxylase</fullName>
        <ecNumber evidence="6">4.1.1.25</ecNumber>
    </submittedName>
</protein>
<dbReference type="EC" id="4.1.1.25" evidence="6"/>
<dbReference type="SUPFAM" id="SSF53383">
    <property type="entry name" value="PLP-dependent transferases"/>
    <property type="match status" value="1"/>
</dbReference>
<gene>
    <name evidence="6" type="ORF">ASZ90_013673</name>
</gene>
<dbReference type="GO" id="GO:0030170">
    <property type="term" value="F:pyridoxal phosphate binding"/>
    <property type="evidence" value="ECO:0007669"/>
    <property type="project" value="InterPro"/>
</dbReference>
<dbReference type="PROSITE" id="PS00392">
    <property type="entry name" value="DDC_GAD_HDC_YDC"/>
    <property type="match status" value="1"/>
</dbReference>
<organism evidence="6">
    <name type="scientific">hydrocarbon metagenome</name>
    <dbReference type="NCBI Taxonomy" id="938273"/>
    <lineage>
        <taxon>unclassified sequences</taxon>
        <taxon>metagenomes</taxon>
        <taxon>ecological metagenomes</taxon>
    </lineage>
</organism>
<dbReference type="InterPro" id="IPR002129">
    <property type="entry name" value="PyrdxlP-dep_de-COase"/>
</dbReference>
<name>A0A0W8F715_9ZZZZ</name>
<dbReference type="NCBIfam" id="TIGR03812">
    <property type="entry name" value="tyr_de_CO2_Arch"/>
    <property type="match status" value="1"/>
</dbReference>
<proteinExistence type="inferred from homology"/>
<dbReference type="AlphaFoldDB" id="A0A0W8F715"/>
<dbReference type="InterPro" id="IPR020931">
    <property type="entry name" value="MfnA"/>
</dbReference>
<keyword evidence="4 6" id="KW-0456">Lyase</keyword>
<dbReference type="GO" id="GO:0004068">
    <property type="term" value="F:aspartate 1-decarboxylase activity"/>
    <property type="evidence" value="ECO:0007669"/>
    <property type="project" value="TreeGrafter"/>
</dbReference>
<keyword evidence="2" id="KW-0210">Decarboxylase</keyword>
<dbReference type="InterPro" id="IPR015422">
    <property type="entry name" value="PyrdxlP-dep_Trfase_small"/>
</dbReference>
<sequence length="400" mass="44232">MKHRDQIRQIAKKVNKSGQRSEMREKALPADEVMAILERTRERDYSYDRFLSTMCTRPHPIAIKAHDMFLETNLGDPGLFPGVAGLEEEVVRMLGELLGCPLARGYISTGGTESNIQAIRAAKNESGKCGGNIVVPASAHFSFDKIGDLLSLEVRKAELDSQLRVDLSSVESLIDEHTAALVGIAGTTEFGQVDPIEELSDLALEWGVHLHVDAAFGGFVLPFLDRSFAWDFSLPGVKSITIDPHKMGLATIPAGGLLFRSQECMNALETETHYLTKARQASLTGTRSGAAAAATYAVMMHLGREGFREMVGYCMDLTDHLVRGAKEIGVEPLIEPVMNVVALRVPEPSKVRERLMDRDWHVSITREPNRALRLILMGHMSHENVDLFLKDLKEVLSEFV</sequence>